<name>A0A6A6Y9I8_9PEZI</name>
<dbReference type="Proteomes" id="UP000504636">
    <property type="component" value="Unplaced"/>
</dbReference>
<keyword evidence="2" id="KW-1185">Reference proteome</keyword>
<dbReference type="AlphaFoldDB" id="A0A6A6Y9I8"/>
<dbReference type="EMBL" id="MU003713">
    <property type="protein sequence ID" value="KAF2804487.1"/>
    <property type="molecule type" value="Genomic_DNA"/>
</dbReference>
<reference evidence="1 3" key="1">
    <citation type="journal article" date="2020" name="Stud. Mycol.">
        <title>101 Dothideomycetes genomes: a test case for predicting lifestyles and emergence of pathogens.</title>
        <authorList>
            <person name="Haridas S."/>
            <person name="Albert R."/>
            <person name="Binder M."/>
            <person name="Bloem J."/>
            <person name="Labutti K."/>
            <person name="Salamov A."/>
            <person name="Andreopoulos B."/>
            <person name="Baker S."/>
            <person name="Barry K."/>
            <person name="Bills G."/>
            <person name="Bluhm B."/>
            <person name="Cannon C."/>
            <person name="Castanera R."/>
            <person name="Culley D."/>
            <person name="Daum C."/>
            <person name="Ezra D."/>
            <person name="Gonzalez J."/>
            <person name="Henrissat B."/>
            <person name="Kuo A."/>
            <person name="Liang C."/>
            <person name="Lipzen A."/>
            <person name="Lutzoni F."/>
            <person name="Magnuson J."/>
            <person name="Mondo S."/>
            <person name="Nolan M."/>
            <person name="Ohm R."/>
            <person name="Pangilinan J."/>
            <person name="Park H.-J."/>
            <person name="Ramirez L."/>
            <person name="Alfaro M."/>
            <person name="Sun H."/>
            <person name="Tritt A."/>
            <person name="Yoshinaga Y."/>
            <person name="Zwiers L.-H."/>
            <person name="Turgeon B."/>
            <person name="Goodwin S."/>
            <person name="Spatafora J."/>
            <person name="Crous P."/>
            <person name="Grigoriev I."/>
        </authorList>
    </citation>
    <scope>NUCLEOTIDE SEQUENCE</scope>
    <source>
        <strain evidence="1 3">CBS 304.34</strain>
    </source>
</reference>
<evidence type="ECO:0000313" key="2">
    <source>
        <dbReference type="Proteomes" id="UP000504636"/>
    </source>
</evidence>
<gene>
    <name evidence="1 3" type="ORF">BDZ99DRAFT_525693</name>
</gene>
<dbReference type="GeneID" id="54466914"/>
<evidence type="ECO:0000313" key="1">
    <source>
        <dbReference type="EMBL" id="KAF2804487.1"/>
    </source>
</evidence>
<organism evidence="1">
    <name type="scientific">Mytilinidion resinicola</name>
    <dbReference type="NCBI Taxonomy" id="574789"/>
    <lineage>
        <taxon>Eukaryota</taxon>
        <taxon>Fungi</taxon>
        <taxon>Dikarya</taxon>
        <taxon>Ascomycota</taxon>
        <taxon>Pezizomycotina</taxon>
        <taxon>Dothideomycetes</taxon>
        <taxon>Pleosporomycetidae</taxon>
        <taxon>Mytilinidiales</taxon>
        <taxon>Mytilinidiaceae</taxon>
        <taxon>Mytilinidion</taxon>
    </lineage>
</organism>
<evidence type="ECO:0000313" key="3">
    <source>
        <dbReference type="RefSeq" id="XP_033571451.1"/>
    </source>
</evidence>
<dbReference type="RefSeq" id="XP_033571451.1">
    <property type="nucleotide sequence ID" value="XM_033726021.1"/>
</dbReference>
<reference evidence="3" key="3">
    <citation type="submission" date="2025-04" db="UniProtKB">
        <authorList>
            <consortium name="RefSeq"/>
        </authorList>
    </citation>
    <scope>IDENTIFICATION</scope>
    <source>
        <strain evidence="3">CBS 304.34</strain>
    </source>
</reference>
<reference evidence="3" key="2">
    <citation type="submission" date="2020-04" db="EMBL/GenBank/DDBJ databases">
        <authorList>
            <consortium name="NCBI Genome Project"/>
        </authorList>
    </citation>
    <scope>NUCLEOTIDE SEQUENCE</scope>
    <source>
        <strain evidence="3">CBS 304.34</strain>
    </source>
</reference>
<sequence>MALRWDVATEDEIIQHCSRSNPDRNVISELEGGLSVIRISEDAVVKCGIGVTKFEATNQQRAYETINPAIIRIGQVYRFFTSGLNGYLTMEYINCQPVSSVTDPDIYLEPMAKVLKHFEQVQQDKPGLFHEGLAFGQLWLDYDLIAPATVSDIEEYYNKR</sequence>
<proteinExistence type="predicted"/>
<protein>
    <submittedName>
        <fullName evidence="1 3">Uncharacterized protein</fullName>
    </submittedName>
</protein>
<dbReference type="OrthoDB" id="3250044at2759"/>
<accession>A0A6A6Y9I8</accession>